<dbReference type="AlphaFoldDB" id="A0A2V1IZ74"/>
<dbReference type="InterPro" id="IPR006522">
    <property type="entry name" value="Phage_virion_morphogenesis"/>
</dbReference>
<name>A0A2V1IZ74_9BACT</name>
<gene>
    <name evidence="1" type="ORF">C5O25_04035</name>
</gene>
<dbReference type="RefSeq" id="WP_107035453.1">
    <property type="nucleotide sequence ID" value="NZ_PUBV01000006.1"/>
</dbReference>
<organism evidence="1 2">
    <name type="scientific">Paramuribaculum intestinale</name>
    <dbReference type="NCBI Taxonomy" id="2094151"/>
    <lineage>
        <taxon>Bacteria</taxon>
        <taxon>Pseudomonadati</taxon>
        <taxon>Bacteroidota</taxon>
        <taxon>Bacteroidia</taxon>
        <taxon>Bacteroidales</taxon>
        <taxon>Muribaculaceae</taxon>
        <taxon>Paramuribaculum</taxon>
    </lineage>
</organism>
<proteinExistence type="predicted"/>
<accession>A0A2V1IZ74</accession>
<sequence length="152" mass="17503">MIDGEQLKRNILDDMRVELADEFDKNFDRKAFFTKKWKRRANPNAKGSLLMVTGTMRRSVKAEVRDNGVRFTSAVPYAAIHNEGGTGTKPVRQHTRTSRKGKQYTVRAHTRKFTMPKRQFVGDGKRTQEIIKGVIADNVADFNMQLSKFIRK</sequence>
<evidence type="ECO:0000313" key="1">
    <source>
        <dbReference type="EMBL" id="PWB08348.1"/>
    </source>
</evidence>
<evidence type="ECO:0000313" key="2">
    <source>
        <dbReference type="Proteomes" id="UP000244925"/>
    </source>
</evidence>
<evidence type="ECO:0008006" key="3">
    <source>
        <dbReference type="Google" id="ProtNLM"/>
    </source>
</evidence>
<dbReference type="Proteomes" id="UP000244925">
    <property type="component" value="Unassembled WGS sequence"/>
</dbReference>
<dbReference type="Pfam" id="PF05069">
    <property type="entry name" value="Phage_tail_S"/>
    <property type="match status" value="1"/>
</dbReference>
<reference evidence="2" key="1">
    <citation type="submission" date="2018-02" db="EMBL/GenBank/DDBJ databases">
        <authorList>
            <person name="Clavel T."/>
            <person name="Strowig T."/>
        </authorList>
    </citation>
    <scope>NUCLEOTIDE SEQUENCE [LARGE SCALE GENOMIC DNA]</scope>
    <source>
        <strain evidence="2">DSM 100764</strain>
    </source>
</reference>
<dbReference type="EMBL" id="PUBV01000006">
    <property type="protein sequence ID" value="PWB08348.1"/>
    <property type="molecule type" value="Genomic_DNA"/>
</dbReference>
<protein>
    <recommendedName>
        <fullName evidence="3">Phage morphogenesis protein</fullName>
    </recommendedName>
</protein>
<comment type="caution">
    <text evidence="1">The sequence shown here is derived from an EMBL/GenBank/DDBJ whole genome shotgun (WGS) entry which is preliminary data.</text>
</comment>
<keyword evidence="2" id="KW-1185">Reference proteome</keyword>